<dbReference type="PANTHER" id="PTHR35971:SF5">
    <property type="entry name" value="OBSCURIN LIKE CYTOSKELETAL ADAPTOR 1"/>
    <property type="match status" value="1"/>
</dbReference>
<reference evidence="7" key="1">
    <citation type="submission" date="2019-06" db="EMBL/GenBank/DDBJ databases">
        <authorList>
            <consortium name="Wellcome Sanger Institute Data Sharing"/>
        </authorList>
    </citation>
    <scope>NUCLEOTIDE SEQUENCE [LARGE SCALE GENOMIC DNA]</scope>
</reference>
<keyword evidence="4" id="KW-1015">Disulfide bond</keyword>
<dbReference type="InterPro" id="IPR003599">
    <property type="entry name" value="Ig_sub"/>
</dbReference>
<proteinExistence type="predicted"/>
<dbReference type="SMART" id="SM00409">
    <property type="entry name" value="IG"/>
    <property type="match status" value="1"/>
</dbReference>
<dbReference type="InterPro" id="IPR013098">
    <property type="entry name" value="Ig_I-set"/>
</dbReference>
<keyword evidence="5" id="KW-0732">Signal</keyword>
<evidence type="ECO:0000256" key="4">
    <source>
        <dbReference type="ARBA" id="ARBA00023157"/>
    </source>
</evidence>
<dbReference type="Pfam" id="PF07679">
    <property type="entry name" value="I-set"/>
    <property type="match status" value="1"/>
</dbReference>
<sequence length="157" mass="17910">MMLIFFCLLAIPAEFLQPLKSVEAKEGETVTLTCEYSLPGVLFHWRKGLESLRAGEKYVMKQRKTINCLTIKALKPEDSGEYTCQCRDHNTTASLKVHGKTLTRDHILLSKTNYCTEYKSVPLTLTVFSFDSFWSIQIVNVNLKIKNVLVINVHVLL</sequence>
<dbReference type="PANTHER" id="PTHR35971">
    <property type="entry name" value="SI:DKEY-31G6.6"/>
    <property type="match status" value="1"/>
</dbReference>
<reference evidence="7" key="3">
    <citation type="submission" date="2025-09" db="UniProtKB">
        <authorList>
            <consortium name="Ensembl"/>
        </authorList>
    </citation>
    <scope>IDENTIFICATION</scope>
</reference>
<dbReference type="InterPro" id="IPR036179">
    <property type="entry name" value="Ig-like_dom_sf"/>
</dbReference>
<protein>
    <recommendedName>
        <fullName evidence="6">Ig-like domain-containing protein</fullName>
    </recommendedName>
</protein>
<dbReference type="Proteomes" id="UP000472271">
    <property type="component" value="Chromosome 4"/>
</dbReference>
<dbReference type="SMART" id="SM00408">
    <property type="entry name" value="IGc2"/>
    <property type="match status" value="1"/>
</dbReference>
<comment type="subcellular location">
    <subcellularLocation>
        <location evidence="1">Cytoplasm</location>
    </subcellularLocation>
</comment>
<organism evidence="7 8">
    <name type="scientific">Sphaeramia orbicularis</name>
    <name type="common">orbiculate cardinalfish</name>
    <dbReference type="NCBI Taxonomy" id="375764"/>
    <lineage>
        <taxon>Eukaryota</taxon>
        <taxon>Metazoa</taxon>
        <taxon>Chordata</taxon>
        <taxon>Craniata</taxon>
        <taxon>Vertebrata</taxon>
        <taxon>Euteleostomi</taxon>
        <taxon>Actinopterygii</taxon>
        <taxon>Neopterygii</taxon>
        <taxon>Teleostei</taxon>
        <taxon>Neoteleostei</taxon>
        <taxon>Acanthomorphata</taxon>
        <taxon>Gobiaria</taxon>
        <taxon>Kurtiformes</taxon>
        <taxon>Apogonoidei</taxon>
        <taxon>Apogonidae</taxon>
        <taxon>Apogoninae</taxon>
        <taxon>Sphaeramia</taxon>
    </lineage>
</organism>
<dbReference type="CDD" id="cd00099">
    <property type="entry name" value="IgV"/>
    <property type="match status" value="1"/>
</dbReference>
<evidence type="ECO:0000313" key="8">
    <source>
        <dbReference type="Proteomes" id="UP000472271"/>
    </source>
</evidence>
<feature type="chain" id="PRO_5025686815" description="Ig-like domain-containing protein" evidence="5">
    <location>
        <begin position="25"/>
        <end position="157"/>
    </location>
</feature>
<feature type="domain" description="Ig-like" evidence="6">
    <location>
        <begin position="12"/>
        <end position="103"/>
    </location>
</feature>
<dbReference type="PROSITE" id="PS50835">
    <property type="entry name" value="IG_LIKE"/>
    <property type="match status" value="1"/>
</dbReference>
<dbReference type="InterPro" id="IPR007110">
    <property type="entry name" value="Ig-like_dom"/>
</dbReference>
<dbReference type="InterPro" id="IPR003598">
    <property type="entry name" value="Ig_sub2"/>
</dbReference>
<dbReference type="InterPro" id="IPR013783">
    <property type="entry name" value="Ig-like_fold"/>
</dbReference>
<keyword evidence="3" id="KW-0597">Phosphoprotein</keyword>
<dbReference type="Ensembl" id="ENSSORT00005009719.1">
    <property type="protein sequence ID" value="ENSSORP00005009403.1"/>
    <property type="gene ID" value="ENSSORG00005005165.1"/>
</dbReference>
<evidence type="ECO:0000256" key="2">
    <source>
        <dbReference type="ARBA" id="ARBA00022490"/>
    </source>
</evidence>
<evidence type="ECO:0000256" key="3">
    <source>
        <dbReference type="ARBA" id="ARBA00022553"/>
    </source>
</evidence>
<keyword evidence="2" id="KW-0963">Cytoplasm</keyword>
<evidence type="ECO:0000313" key="7">
    <source>
        <dbReference type="Ensembl" id="ENSSORP00005009403.1"/>
    </source>
</evidence>
<dbReference type="FunFam" id="2.60.40.10:FF:000707">
    <property type="entry name" value="Obscurin, cytoskeletal calmodulin and titin-interacting RhoGEF"/>
    <property type="match status" value="1"/>
</dbReference>
<dbReference type="InParanoid" id="A0A672YXQ9"/>
<reference evidence="7" key="2">
    <citation type="submission" date="2025-08" db="UniProtKB">
        <authorList>
            <consortium name="Ensembl"/>
        </authorList>
    </citation>
    <scope>IDENTIFICATION</scope>
</reference>
<dbReference type="InterPro" id="IPR052385">
    <property type="entry name" value="Obscurin/Obscurin-like_Reg"/>
</dbReference>
<dbReference type="Gene3D" id="2.60.40.10">
    <property type="entry name" value="Immunoglobulins"/>
    <property type="match status" value="1"/>
</dbReference>
<dbReference type="AlphaFoldDB" id="A0A672YXQ9"/>
<name>A0A672YXQ9_9TELE</name>
<feature type="signal peptide" evidence="5">
    <location>
        <begin position="1"/>
        <end position="24"/>
    </location>
</feature>
<accession>A0A672YXQ9</accession>
<dbReference type="SUPFAM" id="SSF48726">
    <property type="entry name" value="Immunoglobulin"/>
    <property type="match status" value="1"/>
</dbReference>
<evidence type="ECO:0000256" key="5">
    <source>
        <dbReference type="SAM" id="SignalP"/>
    </source>
</evidence>
<keyword evidence="8" id="KW-1185">Reference proteome</keyword>
<dbReference type="GO" id="GO:0005737">
    <property type="term" value="C:cytoplasm"/>
    <property type="evidence" value="ECO:0007669"/>
    <property type="project" value="UniProtKB-SubCell"/>
</dbReference>
<evidence type="ECO:0000256" key="1">
    <source>
        <dbReference type="ARBA" id="ARBA00004496"/>
    </source>
</evidence>
<evidence type="ECO:0000259" key="6">
    <source>
        <dbReference type="PROSITE" id="PS50835"/>
    </source>
</evidence>